<feature type="compositionally biased region" description="Basic and acidic residues" evidence="1">
    <location>
        <begin position="1"/>
        <end position="12"/>
    </location>
</feature>
<dbReference type="AlphaFoldDB" id="A0A220S4C4"/>
<feature type="region of interest" description="Disordered" evidence="1">
    <location>
        <begin position="1"/>
        <end position="36"/>
    </location>
</feature>
<evidence type="ECO:0000256" key="2">
    <source>
        <dbReference type="SAM" id="Phobius"/>
    </source>
</evidence>
<feature type="region of interest" description="Disordered" evidence="1">
    <location>
        <begin position="151"/>
        <end position="194"/>
    </location>
</feature>
<dbReference type="InterPro" id="IPR014115">
    <property type="entry name" value="TrbI_Ftype"/>
</dbReference>
<dbReference type="RefSeq" id="WP_089036883.1">
    <property type="nucleotide sequence ID" value="NZ_CP022278.1"/>
</dbReference>
<evidence type="ECO:0000313" key="4">
    <source>
        <dbReference type="Proteomes" id="UP000198238"/>
    </source>
</evidence>
<feature type="compositionally biased region" description="Polar residues" evidence="1">
    <location>
        <begin position="159"/>
        <end position="183"/>
    </location>
</feature>
<keyword evidence="2" id="KW-0472">Membrane</keyword>
<dbReference type="KEGG" id="nei:BG910_11040"/>
<organism evidence="3 4">
    <name type="scientific">Neisseria chenwenguii</name>
    <dbReference type="NCBI Taxonomy" id="1853278"/>
    <lineage>
        <taxon>Bacteria</taxon>
        <taxon>Pseudomonadati</taxon>
        <taxon>Pseudomonadota</taxon>
        <taxon>Betaproteobacteria</taxon>
        <taxon>Neisseriales</taxon>
        <taxon>Neisseriaceae</taxon>
        <taxon>Neisseria</taxon>
    </lineage>
</organism>
<feature type="compositionally biased region" description="Polar residues" evidence="1">
    <location>
        <begin position="14"/>
        <end position="25"/>
    </location>
</feature>
<accession>A0A220S4C4</accession>
<dbReference type="Pfam" id="PF09677">
    <property type="entry name" value="TrbI_Ftype"/>
    <property type="match status" value="1"/>
</dbReference>
<keyword evidence="4" id="KW-1185">Reference proteome</keyword>
<evidence type="ECO:0000256" key="1">
    <source>
        <dbReference type="SAM" id="MobiDB-lite"/>
    </source>
</evidence>
<name>A0A220S4C4_9NEIS</name>
<sequence length="194" mass="19608">MNETPNKTDEAGKTGSTGTAAQQPETLPENGRPATSGGSGLTTVMVLLALVLGGYSFFRTIVPTAATTEKLAVVDSDRLAAAYIRQALSDPQADTPAAQQKLAAQLSGIQAKLDAMAAEGRIIVRKSAVLTAPPGADITAQVAAELGITLPSEQPLPQAGSSNSFSGSTPVPTGLPANQTPANASDARLGSQLD</sequence>
<dbReference type="EMBL" id="CP022278">
    <property type="protein sequence ID" value="ASK28193.1"/>
    <property type="molecule type" value="Genomic_DNA"/>
</dbReference>
<proteinExistence type="predicted"/>
<keyword evidence="2" id="KW-0812">Transmembrane</keyword>
<protein>
    <submittedName>
        <fullName evidence="3">Uncharacterized protein</fullName>
    </submittedName>
</protein>
<reference evidence="3 4" key="1">
    <citation type="submission" date="2017-06" db="EMBL/GenBank/DDBJ databases">
        <title>Neisseria chenwenguii sp. nov., isolated from the intestinal contents of Tibetan Plateau Pika in Yushu, Qinghai Province, China.</title>
        <authorList>
            <person name="Zhang G."/>
        </authorList>
    </citation>
    <scope>NUCLEOTIDE SEQUENCE [LARGE SCALE GENOMIC DNA]</scope>
    <source>
        <strain evidence="3 4">10023</strain>
    </source>
</reference>
<dbReference type="Proteomes" id="UP000198238">
    <property type="component" value="Chromosome"/>
</dbReference>
<keyword evidence="2" id="KW-1133">Transmembrane helix</keyword>
<feature type="transmembrane region" description="Helical" evidence="2">
    <location>
        <begin position="37"/>
        <end position="58"/>
    </location>
</feature>
<gene>
    <name evidence="3" type="ORF">BG910_11040</name>
</gene>
<evidence type="ECO:0000313" key="3">
    <source>
        <dbReference type="EMBL" id="ASK28193.1"/>
    </source>
</evidence>